<evidence type="ECO:0000256" key="5">
    <source>
        <dbReference type="ARBA" id="ARBA00023027"/>
    </source>
</evidence>
<evidence type="ECO:0000256" key="4">
    <source>
        <dbReference type="ARBA" id="ARBA00022723"/>
    </source>
</evidence>
<dbReference type="Pfam" id="PF24621">
    <property type="entry name" value="DHQS_C"/>
    <property type="match status" value="1"/>
</dbReference>
<dbReference type="Pfam" id="PF01761">
    <property type="entry name" value="DHQ_synthase"/>
    <property type="match status" value="1"/>
</dbReference>
<comment type="similarity">
    <text evidence="6">Belongs to the shikimate kinase family.</text>
</comment>
<dbReference type="GO" id="GO:0005737">
    <property type="term" value="C:cytoplasm"/>
    <property type="evidence" value="ECO:0007669"/>
    <property type="project" value="UniProtKB-SubCell"/>
</dbReference>
<feature type="binding site" evidence="6">
    <location>
        <position position="58"/>
    </location>
    <ligand>
        <name>substrate</name>
    </ligand>
</feature>
<keyword evidence="6" id="KW-0808">Transferase</keyword>
<gene>
    <name evidence="6" type="primary">aroK</name>
    <name evidence="9" type="ORF">ENV54_07430</name>
</gene>
<dbReference type="Gene3D" id="3.40.50.1970">
    <property type="match status" value="1"/>
</dbReference>
<protein>
    <recommendedName>
        <fullName evidence="6">Shikimate kinase</fullName>
        <shortName evidence="6">SK</shortName>
        <ecNumber evidence="6">2.7.1.71</ecNumber>
    </recommendedName>
</protein>
<keyword evidence="3 6" id="KW-0963">Cytoplasm</keyword>
<keyword evidence="6" id="KW-0460">Magnesium</keyword>
<dbReference type="PANTHER" id="PTHR43622:SF1">
    <property type="entry name" value="3-DEHYDROQUINATE SYNTHASE"/>
    <property type="match status" value="1"/>
</dbReference>
<organism evidence="9">
    <name type="scientific">Desulfomonile tiedjei</name>
    <dbReference type="NCBI Taxonomy" id="2358"/>
    <lineage>
        <taxon>Bacteria</taxon>
        <taxon>Pseudomonadati</taxon>
        <taxon>Thermodesulfobacteriota</taxon>
        <taxon>Desulfomonilia</taxon>
        <taxon>Desulfomonilales</taxon>
        <taxon>Desulfomonilaceae</taxon>
        <taxon>Desulfomonile</taxon>
    </lineage>
</organism>
<evidence type="ECO:0000256" key="3">
    <source>
        <dbReference type="ARBA" id="ARBA00022490"/>
    </source>
</evidence>
<keyword evidence="6" id="KW-0547">Nucleotide-binding</keyword>
<keyword evidence="6" id="KW-0418">Kinase</keyword>
<comment type="pathway">
    <text evidence="6">Metabolic intermediate biosynthesis; chorismate biosynthesis; chorismate from D-erythrose 4-phosphate and phosphoenolpyruvate: step 5/7.</text>
</comment>
<comment type="cofactor">
    <cofactor evidence="6">
        <name>Mg(2+)</name>
        <dbReference type="ChEBI" id="CHEBI:18420"/>
    </cofactor>
    <text evidence="6">Binds 1 Mg(2+) ion per subunit.</text>
</comment>
<dbReference type="PANTHER" id="PTHR43622">
    <property type="entry name" value="3-DEHYDROQUINATE SYNTHASE"/>
    <property type="match status" value="1"/>
</dbReference>
<feature type="binding site" evidence="6">
    <location>
        <position position="136"/>
    </location>
    <ligand>
        <name>substrate</name>
    </ligand>
</feature>
<dbReference type="GO" id="GO:0009423">
    <property type="term" value="P:chorismate biosynthetic process"/>
    <property type="evidence" value="ECO:0007669"/>
    <property type="project" value="UniProtKB-UniRule"/>
</dbReference>
<dbReference type="InterPro" id="IPR031322">
    <property type="entry name" value="Shikimate/glucono_kinase"/>
</dbReference>
<comment type="catalytic activity">
    <reaction evidence="6">
        <text>shikimate + ATP = 3-phosphoshikimate + ADP + H(+)</text>
        <dbReference type="Rhea" id="RHEA:13121"/>
        <dbReference type="ChEBI" id="CHEBI:15378"/>
        <dbReference type="ChEBI" id="CHEBI:30616"/>
        <dbReference type="ChEBI" id="CHEBI:36208"/>
        <dbReference type="ChEBI" id="CHEBI:145989"/>
        <dbReference type="ChEBI" id="CHEBI:456216"/>
        <dbReference type="EC" id="2.7.1.71"/>
    </reaction>
</comment>
<dbReference type="Gene3D" id="3.40.50.300">
    <property type="entry name" value="P-loop containing nucleotide triphosphate hydrolases"/>
    <property type="match status" value="1"/>
</dbReference>
<dbReference type="CDD" id="cd00464">
    <property type="entry name" value="SK"/>
    <property type="match status" value="1"/>
</dbReference>
<keyword evidence="4 6" id="KW-0479">Metal-binding</keyword>
<keyword evidence="6" id="KW-0067">ATP-binding</keyword>
<dbReference type="InterPro" id="IPR030960">
    <property type="entry name" value="DHQS/DOIS_N"/>
</dbReference>
<keyword evidence="5" id="KW-0520">NAD</keyword>
<sequence length="522" mass="57088">MRMNIYITGFMGAGKTVVGKRLAHLLKRPFLDMDELIAIESGMSVESFFEIRGEDQFRQMETQLLERLAGQTGLIVSTGGGVPEKAVNRHIMRKSGAIVYLETPLDDCLARIKSDGGPSRPLYKERDAVRALYERRSAVYADHDVLVHTHETSPDELAWRICEKMRPELSMTVQLGRRSHNLIIAWNSSERLSPFIKKGQTFVITDAHVLKALEPRLNGVLDDCPLASLRPGERSKTLGTAKRLYESMLGRNLERDGLVIAIGGGVVTDLGAFVASTYKRGVPFVLVSTSLVGCVDAAIGGKAAVNLGEVKNAVGCFTTPDAVILDVRALHSLPARNITDGLVEAYKTGLVAEPSLAALIEDDLCQLLKGDVLLLRDVIRLAASAKAEIVKKDFREAGLRKILNFGHTYGHAVEGVHGYRVSHGVSVAIGMMVAISLSQQRGLMSPARAEEIFSTLSCFLPQRVQLPRGAQAWSIMRNDKKNAGGHITFVLLPEDGRPRVVHDVTPDELERAIQEVEGFLNG</sequence>
<accession>A0A7C4ETW9</accession>
<keyword evidence="6" id="KW-0057">Aromatic amino acid biosynthesis</keyword>
<proteinExistence type="inferred from homology"/>
<feature type="domain" description="3-dehydroquinate synthase C-terminal" evidence="8">
    <location>
        <begin position="341"/>
        <end position="482"/>
    </location>
</feature>
<dbReference type="Pfam" id="PF01202">
    <property type="entry name" value="SKI"/>
    <property type="match status" value="1"/>
</dbReference>
<dbReference type="GO" id="GO:0004765">
    <property type="term" value="F:shikimate kinase activity"/>
    <property type="evidence" value="ECO:0007669"/>
    <property type="project" value="UniProtKB-UniRule"/>
</dbReference>
<feature type="binding site" evidence="6">
    <location>
        <position position="80"/>
    </location>
    <ligand>
        <name>substrate</name>
    </ligand>
</feature>
<name>A0A7C4ETW9_9BACT</name>
<comment type="subcellular location">
    <subcellularLocation>
        <location evidence="6">Cytoplasm</location>
    </subcellularLocation>
</comment>
<feature type="binding site" evidence="6">
    <location>
        <position position="120"/>
    </location>
    <ligand>
        <name>ATP</name>
        <dbReference type="ChEBI" id="CHEBI:30616"/>
    </ligand>
</feature>
<keyword evidence="6" id="KW-0028">Amino-acid biosynthesis</keyword>
<comment type="subunit">
    <text evidence="6">Monomer.</text>
</comment>
<dbReference type="GO" id="GO:0008652">
    <property type="term" value="P:amino acid biosynthetic process"/>
    <property type="evidence" value="ECO:0007669"/>
    <property type="project" value="UniProtKB-KW"/>
</dbReference>
<dbReference type="SUPFAM" id="SSF52540">
    <property type="entry name" value="P-loop containing nucleoside triphosphate hydrolases"/>
    <property type="match status" value="1"/>
</dbReference>
<evidence type="ECO:0000313" key="9">
    <source>
        <dbReference type="EMBL" id="HGH61111.1"/>
    </source>
</evidence>
<dbReference type="Gene3D" id="1.20.1090.10">
    <property type="entry name" value="Dehydroquinate synthase-like - alpha domain"/>
    <property type="match status" value="1"/>
</dbReference>
<dbReference type="GO" id="GO:0005524">
    <property type="term" value="F:ATP binding"/>
    <property type="evidence" value="ECO:0007669"/>
    <property type="project" value="UniProtKB-UniRule"/>
</dbReference>
<evidence type="ECO:0000256" key="2">
    <source>
        <dbReference type="ARBA" id="ARBA00001941"/>
    </source>
</evidence>
<comment type="caution">
    <text evidence="9">The sequence shown here is derived from an EMBL/GenBank/DDBJ whole genome shotgun (WGS) entry which is preliminary data.</text>
</comment>
<dbReference type="InterPro" id="IPR050071">
    <property type="entry name" value="Dehydroquinate_synthase"/>
</dbReference>
<feature type="binding site" evidence="6">
    <location>
        <position position="34"/>
    </location>
    <ligand>
        <name>substrate</name>
    </ligand>
</feature>
<dbReference type="GO" id="GO:0009073">
    <property type="term" value="P:aromatic amino acid family biosynthetic process"/>
    <property type="evidence" value="ECO:0007669"/>
    <property type="project" value="UniProtKB-KW"/>
</dbReference>
<dbReference type="EMBL" id="DTGT01000235">
    <property type="protein sequence ID" value="HGH61111.1"/>
    <property type="molecule type" value="Genomic_DNA"/>
</dbReference>
<dbReference type="InterPro" id="IPR000623">
    <property type="entry name" value="Shikimate_kinase/TSH1"/>
</dbReference>
<feature type="domain" description="3-dehydroquinate synthase N-terminal" evidence="7">
    <location>
        <begin position="229"/>
        <end position="338"/>
    </location>
</feature>
<evidence type="ECO:0000259" key="7">
    <source>
        <dbReference type="Pfam" id="PF01761"/>
    </source>
</evidence>
<dbReference type="InterPro" id="IPR056179">
    <property type="entry name" value="DHQS_C"/>
</dbReference>
<feature type="binding site" evidence="6">
    <location>
        <position position="16"/>
    </location>
    <ligand>
        <name>Mg(2+)</name>
        <dbReference type="ChEBI" id="CHEBI:18420"/>
    </ligand>
</feature>
<dbReference type="EC" id="2.7.1.71" evidence="6"/>
<comment type="cofactor">
    <cofactor evidence="2">
        <name>Co(2+)</name>
        <dbReference type="ChEBI" id="CHEBI:48828"/>
    </cofactor>
</comment>
<reference evidence="9" key="1">
    <citation type="journal article" date="2020" name="mSystems">
        <title>Genome- and Community-Level Interaction Insights into Carbon Utilization and Element Cycling Functions of Hydrothermarchaeota in Hydrothermal Sediment.</title>
        <authorList>
            <person name="Zhou Z."/>
            <person name="Liu Y."/>
            <person name="Xu W."/>
            <person name="Pan J."/>
            <person name="Luo Z.H."/>
            <person name="Li M."/>
        </authorList>
    </citation>
    <scope>NUCLEOTIDE SEQUENCE [LARGE SCALE GENOMIC DNA]</scope>
    <source>
        <strain evidence="9">SpSt-769</strain>
    </source>
</reference>
<evidence type="ECO:0000256" key="6">
    <source>
        <dbReference type="HAMAP-Rule" id="MF_00109"/>
    </source>
</evidence>
<dbReference type="InterPro" id="IPR027417">
    <property type="entry name" value="P-loop_NTPase"/>
</dbReference>
<dbReference type="SUPFAM" id="SSF56796">
    <property type="entry name" value="Dehydroquinate synthase-like"/>
    <property type="match status" value="1"/>
</dbReference>
<feature type="binding site" evidence="6">
    <location>
        <begin position="12"/>
        <end position="17"/>
    </location>
    <ligand>
        <name>ATP</name>
        <dbReference type="ChEBI" id="CHEBI:30616"/>
    </ligand>
</feature>
<dbReference type="CDD" id="cd08195">
    <property type="entry name" value="DHQS"/>
    <property type="match status" value="1"/>
</dbReference>
<dbReference type="PRINTS" id="PR01100">
    <property type="entry name" value="SHIKIMTKNASE"/>
</dbReference>
<dbReference type="GO" id="GO:0000287">
    <property type="term" value="F:magnesium ion binding"/>
    <property type="evidence" value="ECO:0007669"/>
    <property type="project" value="UniProtKB-UniRule"/>
</dbReference>
<comment type="cofactor">
    <cofactor evidence="1">
        <name>NAD(+)</name>
        <dbReference type="ChEBI" id="CHEBI:57540"/>
    </cofactor>
</comment>
<comment type="function">
    <text evidence="6">Catalyzes the specific phosphorylation of the 3-hydroxyl group of shikimic acid using ATP as a cosubstrate.</text>
</comment>
<evidence type="ECO:0000256" key="1">
    <source>
        <dbReference type="ARBA" id="ARBA00001911"/>
    </source>
</evidence>
<comment type="caution">
    <text evidence="6">Lacks conserved residue(s) required for the propagation of feature annotation.</text>
</comment>
<dbReference type="HAMAP" id="MF_00109">
    <property type="entry name" value="Shikimate_kinase"/>
    <property type="match status" value="1"/>
</dbReference>
<dbReference type="AlphaFoldDB" id="A0A7C4ETW9"/>
<dbReference type="GO" id="GO:0003856">
    <property type="term" value="F:3-dehydroquinate synthase activity"/>
    <property type="evidence" value="ECO:0007669"/>
    <property type="project" value="TreeGrafter"/>
</dbReference>
<dbReference type="UniPathway" id="UPA00053">
    <property type="reaction ID" value="UER00088"/>
</dbReference>
<evidence type="ECO:0000259" key="8">
    <source>
        <dbReference type="Pfam" id="PF24621"/>
    </source>
</evidence>